<dbReference type="EMBL" id="LUGG01000009">
    <property type="protein sequence ID" value="OBZ72681.1"/>
    <property type="molecule type" value="Genomic_DNA"/>
</dbReference>
<dbReference type="OrthoDB" id="2748223at2759"/>
<comment type="caution">
    <text evidence="2">The sequence shown here is derived from an EMBL/GenBank/DDBJ whole genome shotgun (WGS) entry which is preliminary data.</text>
</comment>
<dbReference type="STRING" id="5627.A0A1C7M6X0"/>
<keyword evidence="1" id="KW-1133">Transmembrane helix</keyword>
<feature type="transmembrane region" description="Helical" evidence="1">
    <location>
        <begin position="107"/>
        <end position="131"/>
    </location>
</feature>
<proteinExistence type="predicted"/>
<protein>
    <submittedName>
        <fullName evidence="2">Uncharacterized protein</fullName>
    </submittedName>
</protein>
<dbReference type="Proteomes" id="UP000092993">
    <property type="component" value="Unassembled WGS sequence"/>
</dbReference>
<accession>A0A1C7M6X0</accession>
<sequence length="223" mass="25461">MTLRQVVGCILLNCWPSSDVVVCRICLRTPGMDSVQQIALCVGLLIGDVFNFNHSLRRCVHKSTVAHQSCADSRRDHNWLLRHRQIFGPLGRLAVEFSSFVQPVPDYVFAAFVVGILTTSTLCVMTVYRTLRFRNRHAMTPLLLLFLRERLYYACVTVVFLLNLFMFRFSSTLKILFSGFLDAVPCMFGARVLMSILSLVREEDRHGCRPMPIFRNSILKAVP</sequence>
<keyword evidence="1" id="KW-0472">Membrane</keyword>
<evidence type="ECO:0000313" key="2">
    <source>
        <dbReference type="EMBL" id="OBZ72681.1"/>
    </source>
</evidence>
<dbReference type="AlphaFoldDB" id="A0A1C7M6X0"/>
<organism evidence="2 3">
    <name type="scientific">Grifola frondosa</name>
    <name type="common">Maitake</name>
    <name type="synonym">Polyporus frondosus</name>
    <dbReference type="NCBI Taxonomy" id="5627"/>
    <lineage>
        <taxon>Eukaryota</taxon>
        <taxon>Fungi</taxon>
        <taxon>Dikarya</taxon>
        <taxon>Basidiomycota</taxon>
        <taxon>Agaricomycotina</taxon>
        <taxon>Agaricomycetes</taxon>
        <taxon>Polyporales</taxon>
        <taxon>Grifolaceae</taxon>
        <taxon>Grifola</taxon>
    </lineage>
</organism>
<evidence type="ECO:0000256" key="1">
    <source>
        <dbReference type="SAM" id="Phobius"/>
    </source>
</evidence>
<reference evidence="2 3" key="1">
    <citation type="submission" date="2016-03" db="EMBL/GenBank/DDBJ databases">
        <title>Whole genome sequencing of Grifola frondosa 9006-11.</title>
        <authorList>
            <person name="Min B."/>
            <person name="Park H."/>
            <person name="Kim J.-G."/>
            <person name="Cho H."/>
            <person name="Oh Y.-L."/>
            <person name="Kong W.-S."/>
            <person name="Choi I.-G."/>
        </authorList>
    </citation>
    <scope>NUCLEOTIDE SEQUENCE [LARGE SCALE GENOMIC DNA]</scope>
    <source>
        <strain evidence="2 3">9006-11</strain>
    </source>
</reference>
<evidence type="ECO:0000313" key="3">
    <source>
        <dbReference type="Proteomes" id="UP000092993"/>
    </source>
</evidence>
<feature type="transmembrane region" description="Helical" evidence="1">
    <location>
        <begin position="151"/>
        <end position="169"/>
    </location>
</feature>
<name>A0A1C7M6X0_GRIFR</name>
<feature type="transmembrane region" description="Helical" evidence="1">
    <location>
        <begin position="175"/>
        <end position="200"/>
    </location>
</feature>
<gene>
    <name evidence="2" type="ORF">A0H81_07539</name>
</gene>
<keyword evidence="3" id="KW-1185">Reference proteome</keyword>
<keyword evidence="1" id="KW-0812">Transmembrane</keyword>